<sequence length="305" mass="33210">MAQGDLALVLPLAWQQYQQHQERFAAYKRGYTPELATKALAELQKAQQMPGAQARGAASERTRGGLVTQADEFLAAWQLLDGYIEEANPEPGAYRAMRDAAGYRHYEAAAKHDWTALEQLMAAALAYVQQYAAELADRGEMPGTFAAELAEEAADVRTLLRQFMQEKGAAQAGTTTQQTALLAQYEAYQKMNRDAQRIFRKEPELARQFQTEYLLSLVRGTGQAAARGTLTDRAGQPAAGVLVQATGRDDFAVSDEDGRFLLPLPAGTYSLTLSGAGITRQELPGVVIEPGVKKRVDATVTRAAV</sequence>
<gene>
    <name evidence="1" type="ORF">DLM85_09095</name>
</gene>
<proteinExistence type="predicted"/>
<dbReference type="AlphaFoldDB" id="A0A328BM43"/>
<keyword evidence="2" id="KW-1185">Reference proteome</keyword>
<evidence type="ECO:0008006" key="3">
    <source>
        <dbReference type="Google" id="ProtNLM"/>
    </source>
</evidence>
<comment type="caution">
    <text evidence="1">The sequence shown here is derived from an EMBL/GenBank/DDBJ whole genome shotgun (WGS) entry which is preliminary data.</text>
</comment>
<reference evidence="2" key="1">
    <citation type="submission" date="2018-05" db="EMBL/GenBank/DDBJ databases">
        <authorList>
            <person name="Nie L."/>
        </authorList>
    </citation>
    <scope>NUCLEOTIDE SEQUENCE [LARGE SCALE GENOMIC DNA]</scope>
    <source>
        <strain evidence="2">NL</strain>
    </source>
</reference>
<evidence type="ECO:0000313" key="2">
    <source>
        <dbReference type="Proteomes" id="UP000248553"/>
    </source>
</evidence>
<dbReference type="OrthoDB" id="99480at2"/>
<dbReference type="SUPFAM" id="SSF49452">
    <property type="entry name" value="Starch-binding domain-like"/>
    <property type="match status" value="1"/>
</dbReference>
<dbReference type="GO" id="GO:0030246">
    <property type="term" value="F:carbohydrate binding"/>
    <property type="evidence" value="ECO:0007669"/>
    <property type="project" value="InterPro"/>
</dbReference>
<dbReference type="RefSeq" id="WP_111477796.1">
    <property type="nucleotide sequence ID" value="NZ_QHKM01000002.1"/>
</dbReference>
<organism evidence="1 2">
    <name type="scientific">Hymenobacter edaphi</name>
    <dbReference type="NCBI Taxonomy" id="2211146"/>
    <lineage>
        <taxon>Bacteria</taxon>
        <taxon>Pseudomonadati</taxon>
        <taxon>Bacteroidota</taxon>
        <taxon>Cytophagia</taxon>
        <taxon>Cytophagales</taxon>
        <taxon>Hymenobacteraceae</taxon>
        <taxon>Hymenobacter</taxon>
    </lineage>
</organism>
<name>A0A328BM43_9BACT</name>
<dbReference type="InterPro" id="IPR013784">
    <property type="entry name" value="Carb-bd-like_fold"/>
</dbReference>
<protein>
    <recommendedName>
        <fullName evidence="3">Carboxypeptidase regulatory-like domain-containing protein</fullName>
    </recommendedName>
</protein>
<dbReference type="Proteomes" id="UP000248553">
    <property type="component" value="Unassembled WGS sequence"/>
</dbReference>
<dbReference type="EMBL" id="QHKM01000002">
    <property type="protein sequence ID" value="RAK68183.1"/>
    <property type="molecule type" value="Genomic_DNA"/>
</dbReference>
<dbReference type="Gene3D" id="2.60.40.1120">
    <property type="entry name" value="Carboxypeptidase-like, regulatory domain"/>
    <property type="match status" value="1"/>
</dbReference>
<dbReference type="Pfam" id="PF13620">
    <property type="entry name" value="CarboxypepD_reg"/>
    <property type="match status" value="1"/>
</dbReference>
<accession>A0A328BM43</accession>
<evidence type="ECO:0000313" key="1">
    <source>
        <dbReference type="EMBL" id="RAK68183.1"/>
    </source>
</evidence>